<organism evidence="2 3">
    <name type="scientific">Setaria italica</name>
    <name type="common">Foxtail millet</name>
    <name type="synonym">Panicum italicum</name>
    <dbReference type="NCBI Taxonomy" id="4555"/>
    <lineage>
        <taxon>Eukaryota</taxon>
        <taxon>Viridiplantae</taxon>
        <taxon>Streptophyta</taxon>
        <taxon>Embryophyta</taxon>
        <taxon>Tracheophyta</taxon>
        <taxon>Spermatophyta</taxon>
        <taxon>Magnoliopsida</taxon>
        <taxon>Liliopsida</taxon>
        <taxon>Poales</taxon>
        <taxon>Poaceae</taxon>
        <taxon>PACMAD clade</taxon>
        <taxon>Panicoideae</taxon>
        <taxon>Panicodae</taxon>
        <taxon>Paniceae</taxon>
        <taxon>Cenchrinae</taxon>
        <taxon>Setaria</taxon>
    </lineage>
</organism>
<dbReference type="HOGENOM" id="CLU_2296562_0_0_1"/>
<dbReference type="Gramene" id="KQL28917">
    <property type="protein sequence ID" value="KQL28917"/>
    <property type="gene ID" value="SETIT_019656mg"/>
</dbReference>
<dbReference type="InParanoid" id="K3YZE8"/>
<proteinExistence type="predicted"/>
<feature type="region of interest" description="Disordered" evidence="1">
    <location>
        <begin position="1"/>
        <end position="54"/>
    </location>
</feature>
<reference evidence="3" key="1">
    <citation type="journal article" date="2012" name="Nat. Biotechnol.">
        <title>Reference genome sequence of the model plant Setaria.</title>
        <authorList>
            <person name="Bennetzen J.L."/>
            <person name="Schmutz J."/>
            <person name="Wang H."/>
            <person name="Percifield R."/>
            <person name="Hawkins J."/>
            <person name="Pontaroli A.C."/>
            <person name="Estep M."/>
            <person name="Feng L."/>
            <person name="Vaughn J.N."/>
            <person name="Grimwood J."/>
            <person name="Jenkins J."/>
            <person name="Barry K."/>
            <person name="Lindquist E."/>
            <person name="Hellsten U."/>
            <person name="Deshpande S."/>
            <person name="Wang X."/>
            <person name="Wu X."/>
            <person name="Mitros T."/>
            <person name="Triplett J."/>
            <person name="Yang X."/>
            <person name="Ye C.Y."/>
            <person name="Mauro-Herrera M."/>
            <person name="Wang L."/>
            <person name="Li P."/>
            <person name="Sharma M."/>
            <person name="Sharma R."/>
            <person name="Ronald P.C."/>
            <person name="Panaud O."/>
            <person name="Kellogg E.A."/>
            <person name="Brutnell T.P."/>
            <person name="Doust A.N."/>
            <person name="Tuskan G.A."/>
            <person name="Rokhsar D."/>
            <person name="Devos K.M."/>
        </authorList>
    </citation>
    <scope>NUCLEOTIDE SEQUENCE [LARGE SCALE GENOMIC DNA]</scope>
    <source>
        <strain evidence="3">cv. Yugu1</strain>
    </source>
</reference>
<name>K3YZE8_SETIT</name>
<dbReference type="GO" id="GO:0045893">
    <property type="term" value="P:positive regulation of DNA-templated transcription"/>
    <property type="evidence" value="ECO:0000318"/>
    <property type="project" value="GO_Central"/>
</dbReference>
<evidence type="ECO:0000313" key="3">
    <source>
        <dbReference type="Proteomes" id="UP000004995"/>
    </source>
</evidence>
<reference evidence="2" key="2">
    <citation type="submission" date="2018-08" db="UniProtKB">
        <authorList>
            <consortium name="EnsemblPlants"/>
        </authorList>
    </citation>
    <scope>IDENTIFICATION</scope>
    <source>
        <strain evidence="2">Yugu1</strain>
    </source>
</reference>
<evidence type="ECO:0008006" key="4">
    <source>
        <dbReference type="Google" id="ProtNLM"/>
    </source>
</evidence>
<sequence length="101" mass="11586">MGGHARRRSAPGKLHGAAPADKAEWRLRRMTLNRESARRSRARKQRHLEEPRACHHQAPRWQLRARCVAPQRPGAALVRLTNARLRAERAITLRQIYTATA</sequence>
<dbReference type="GO" id="GO:0000976">
    <property type="term" value="F:transcription cis-regulatory region binding"/>
    <property type="evidence" value="ECO:0000318"/>
    <property type="project" value="GO_Central"/>
</dbReference>
<dbReference type="GO" id="GO:0003700">
    <property type="term" value="F:DNA-binding transcription factor activity"/>
    <property type="evidence" value="ECO:0000318"/>
    <property type="project" value="GO_Central"/>
</dbReference>
<dbReference type="EMBL" id="AGNK02000139">
    <property type="status" value="NOT_ANNOTATED_CDS"/>
    <property type="molecule type" value="Genomic_DNA"/>
</dbReference>
<evidence type="ECO:0000313" key="2">
    <source>
        <dbReference type="EnsemblPlants" id="KQL28917"/>
    </source>
</evidence>
<dbReference type="EnsemblPlants" id="KQL28917">
    <property type="protein sequence ID" value="KQL28917"/>
    <property type="gene ID" value="SETIT_019656mg"/>
</dbReference>
<dbReference type="Proteomes" id="UP000004995">
    <property type="component" value="Unassembled WGS sequence"/>
</dbReference>
<dbReference type="AlphaFoldDB" id="K3YZE8"/>
<dbReference type="GO" id="GO:0005634">
    <property type="term" value="C:nucleus"/>
    <property type="evidence" value="ECO:0000318"/>
    <property type="project" value="GO_Central"/>
</dbReference>
<evidence type="ECO:0000256" key="1">
    <source>
        <dbReference type="SAM" id="MobiDB-lite"/>
    </source>
</evidence>
<accession>K3YZE8</accession>
<protein>
    <recommendedName>
        <fullName evidence="4">BZIP domain-containing protein</fullName>
    </recommendedName>
</protein>
<feature type="compositionally biased region" description="Basic residues" evidence="1">
    <location>
        <begin position="1"/>
        <end position="10"/>
    </location>
</feature>
<keyword evidence="3" id="KW-1185">Reference proteome</keyword>